<reference evidence="1" key="1">
    <citation type="submission" date="2020-05" db="EMBL/GenBank/DDBJ databases">
        <authorList>
            <person name="Chiriac C."/>
            <person name="Salcher M."/>
            <person name="Ghai R."/>
            <person name="Kavagutti S V."/>
        </authorList>
    </citation>
    <scope>NUCLEOTIDE SEQUENCE</scope>
</reference>
<protein>
    <submittedName>
        <fullName evidence="1">Uncharacterized protein</fullName>
    </submittedName>
</protein>
<sequence length="47" mass="5693">MTTYKIMVEVFLKEDCLYKDDFIYRAIEEQLENGEFINAYDYKEAEA</sequence>
<accession>A0A6J7VJR9</accession>
<proteinExistence type="predicted"/>
<dbReference type="EMBL" id="LR798192">
    <property type="protein sequence ID" value="CAB5079643.1"/>
    <property type="molecule type" value="Genomic_DNA"/>
</dbReference>
<organism evidence="1">
    <name type="scientific">uncultured Caudovirales phage</name>
    <dbReference type="NCBI Taxonomy" id="2100421"/>
    <lineage>
        <taxon>Viruses</taxon>
        <taxon>Duplodnaviria</taxon>
        <taxon>Heunggongvirae</taxon>
        <taxon>Uroviricota</taxon>
        <taxon>Caudoviricetes</taxon>
        <taxon>Peduoviridae</taxon>
        <taxon>Maltschvirus</taxon>
        <taxon>Maltschvirus maltsch</taxon>
    </lineage>
</organism>
<gene>
    <name evidence="1" type="ORF">UFOVP146_58</name>
</gene>
<name>A0A6J7VJR9_9CAUD</name>
<evidence type="ECO:0000313" key="1">
    <source>
        <dbReference type="EMBL" id="CAB5079643.1"/>
    </source>
</evidence>